<proteinExistence type="predicted"/>
<feature type="transmembrane region" description="Helical" evidence="1">
    <location>
        <begin position="47"/>
        <end position="68"/>
    </location>
</feature>
<organism evidence="3 4">
    <name type="scientific">Mycena maculata</name>
    <dbReference type="NCBI Taxonomy" id="230809"/>
    <lineage>
        <taxon>Eukaryota</taxon>
        <taxon>Fungi</taxon>
        <taxon>Dikarya</taxon>
        <taxon>Basidiomycota</taxon>
        <taxon>Agaricomycotina</taxon>
        <taxon>Agaricomycetes</taxon>
        <taxon>Agaricomycetidae</taxon>
        <taxon>Agaricales</taxon>
        <taxon>Marasmiineae</taxon>
        <taxon>Mycenaceae</taxon>
        <taxon>Mycena</taxon>
    </lineage>
</organism>
<dbReference type="AlphaFoldDB" id="A0AAD7I674"/>
<accession>A0AAD7I674</accession>
<keyword evidence="2" id="KW-0732">Signal</keyword>
<sequence>MILVALILALCFPSPAFTAPVAGQFPAYARAEACQLDSEMDPIMAKVPANLAIVVLNLGLLLILLLFFKQQCCELLDIQLQEALFQHAVLQMEARRLSSPPQPPPVGVTAPIDMFSTDSTAALVPVIQIPTRRF</sequence>
<feature type="signal peptide" evidence="2">
    <location>
        <begin position="1"/>
        <end position="18"/>
    </location>
</feature>
<dbReference type="Proteomes" id="UP001215280">
    <property type="component" value="Unassembled WGS sequence"/>
</dbReference>
<keyword evidence="1" id="KW-0812">Transmembrane</keyword>
<keyword evidence="1" id="KW-0472">Membrane</keyword>
<dbReference type="EMBL" id="JARJLG010000157">
    <property type="protein sequence ID" value="KAJ7735141.1"/>
    <property type="molecule type" value="Genomic_DNA"/>
</dbReference>
<evidence type="ECO:0000313" key="4">
    <source>
        <dbReference type="Proteomes" id="UP001215280"/>
    </source>
</evidence>
<feature type="chain" id="PRO_5042111717" evidence="2">
    <location>
        <begin position="19"/>
        <end position="134"/>
    </location>
</feature>
<keyword evidence="1" id="KW-1133">Transmembrane helix</keyword>
<evidence type="ECO:0000256" key="2">
    <source>
        <dbReference type="SAM" id="SignalP"/>
    </source>
</evidence>
<name>A0AAD7I674_9AGAR</name>
<reference evidence="3" key="1">
    <citation type="submission" date="2023-03" db="EMBL/GenBank/DDBJ databases">
        <title>Massive genome expansion in bonnet fungi (Mycena s.s.) driven by repeated elements and novel gene families across ecological guilds.</title>
        <authorList>
            <consortium name="Lawrence Berkeley National Laboratory"/>
            <person name="Harder C.B."/>
            <person name="Miyauchi S."/>
            <person name="Viragh M."/>
            <person name="Kuo A."/>
            <person name="Thoen E."/>
            <person name="Andreopoulos B."/>
            <person name="Lu D."/>
            <person name="Skrede I."/>
            <person name="Drula E."/>
            <person name="Henrissat B."/>
            <person name="Morin E."/>
            <person name="Kohler A."/>
            <person name="Barry K."/>
            <person name="LaButti K."/>
            <person name="Morin E."/>
            <person name="Salamov A."/>
            <person name="Lipzen A."/>
            <person name="Mereny Z."/>
            <person name="Hegedus B."/>
            <person name="Baldrian P."/>
            <person name="Stursova M."/>
            <person name="Weitz H."/>
            <person name="Taylor A."/>
            <person name="Grigoriev I.V."/>
            <person name="Nagy L.G."/>
            <person name="Martin F."/>
            <person name="Kauserud H."/>
        </authorList>
    </citation>
    <scope>NUCLEOTIDE SEQUENCE</scope>
    <source>
        <strain evidence="3">CBHHK188m</strain>
    </source>
</reference>
<gene>
    <name evidence="3" type="ORF">DFH07DRAFT_780149</name>
</gene>
<keyword evidence="4" id="KW-1185">Reference proteome</keyword>
<evidence type="ECO:0000313" key="3">
    <source>
        <dbReference type="EMBL" id="KAJ7735141.1"/>
    </source>
</evidence>
<comment type="caution">
    <text evidence="3">The sequence shown here is derived from an EMBL/GenBank/DDBJ whole genome shotgun (WGS) entry which is preliminary data.</text>
</comment>
<protein>
    <submittedName>
        <fullName evidence="3">Uncharacterized protein</fullName>
    </submittedName>
</protein>
<evidence type="ECO:0000256" key="1">
    <source>
        <dbReference type="SAM" id="Phobius"/>
    </source>
</evidence>